<keyword evidence="2" id="KW-1185">Reference proteome</keyword>
<reference evidence="1 2" key="1">
    <citation type="submission" date="2011-09" db="EMBL/GenBank/DDBJ databases">
        <title>The draft genome of Methanotorris formicicus Mc-S-70.</title>
        <authorList>
            <consortium name="US DOE Joint Genome Institute (JGI-PGF)"/>
            <person name="Lucas S."/>
            <person name="Han J."/>
            <person name="Lapidus A."/>
            <person name="Cheng J.-F."/>
            <person name="Goodwin L."/>
            <person name="Pitluck S."/>
            <person name="Peters L."/>
            <person name="Land M.L."/>
            <person name="Hauser L."/>
            <person name="Sieprawska-Lupa M."/>
            <person name="Takai K."/>
            <person name="Miyazaki J."/>
            <person name="Whitman W."/>
            <person name="Woyke T.J."/>
        </authorList>
    </citation>
    <scope>NUCLEOTIDE SEQUENCE [LARGE SCALE GENOMIC DNA]</scope>
    <source>
        <strain evidence="1 2">Mc-S-70</strain>
    </source>
</reference>
<organism evidence="1 2">
    <name type="scientific">Methanotorris formicicus Mc-S-70</name>
    <dbReference type="NCBI Taxonomy" id="647171"/>
    <lineage>
        <taxon>Archaea</taxon>
        <taxon>Methanobacteriati</taxon>
        <taxon>Methanobacteriota</taxon>
        <taxon>Methanomada group</taxon>
        <taxon>Methanococci</taxon>
        <taxon>Methanococcales</taxon>
        <taxon>Methanocaldococcaceae</taxon>
        <taxon>Methanotorris</taxon>
    </lineage>
</organism>
<protein>
    <submittedName>
        <fullName evidence="1">Uncharacterized protein</fullName>
    </submittedName>
</protein>
<name>H1KY66_9EURY</name>
<evidence type="ECO:0000313" key="1">
    <source>
        <dbReference type="EMBL" id="EHP87426.1"/>
    </source>
</evidence>
<accession>H1KY66</accession>
<dbReference type="STRING" id="647171.MetfoDRAFT_0739"/>
<dbReference type="EMBL" id="AGJL01000014">
    <property type="protein sequence ID" value="EHP87426.1"/>
    <property type="molecule type" value="Genomic_DNA"/>
</dbReference>
<dbReference type="OrthoDB" id="86024at2157"/>
<evidence type="ECO:0000313" key="2">
    <source>
        <dbReference type="Proteomes" id="UP000003706"/>
    </source>
</evidence>
<gene>
    <name evidence="1" type="ORF">MetfoDRAFT_0739</name>
</gene>
<dbReference type="AlphaFoldDB" id="H1KY66"/>
<sequence length="186" mass="22248">MMLYVPYLVFEVNGKEYMIDAYFSKKLEKIERVSALIKPIDRDLPKTAKNHLPILLKENELEEFLKKLFVEVYEQSGERLNARLKHMRRWNIFRFIGIPVGFLRHIKREEDLAKENRETMLSLAILRKILDIKNPEDINSIKITAKYYLYYKIEIKGNQIFNEKGKDIIYTQLLEIDNGFKKSFNI</sequence>
<proteinExistence type="predicted"/>
<dbReference type="Proteomes" id="UP000003706">
    <property type="component" value="Unassembled WGS sequence"/>
</dbReference>
<dbReference type="RefSeq" id="WP_007044178.1">
    <property type="nucleotide sequence ID" value="NZ_AGJL01000014.1"/>
</dbReference>
<comment type="caution">
    <text evidence="1">The sequence shown here is derived from an EMBL/GenBank/DDBJ whole genome shotgun (WGS) entry which is preliminary data.</text>
</comment>